<reference evidence="2" key="1">
    <citation type="submission" date="2018-05" db="EMBL/GenBank/DDBJ databases">
        <authorList>
            <person name="Lanie J.A."/>
            <person name="Ng W.-L."/>
            <person name="Kazmierczak K.M."/>
            <person name="Andrzejewski T.M."/>
            <person name="Davidsen T.M."/>
            <person name="Wayne K.J."/>
            <person name="Tettelin H."/>
            <person name="Glass J.I."/>
            <person name="Rusch D."/>
            <person name="Podicherti R."/>
            <person name="Tsui H.-C.T."/>
            <person name="Winkler M.E."/>
        </authorList>
    </citation>
    <scope>NUCLEOTIDE SEQUENCE</scope>
</reference>
<dbReference type="GO" id="GO:0004853">
    <property type="term" value="F:uroporphyrinogen decarboxylase activity"/>
    <property type="evidence" value="ECO:0007669"/>
    <property type="project" value="InterPro"/>
</dbReference>
<evidence type="ECO:0000313" key="2">
    <source>
        <dbReference type="EMBL" id="SVA52313.1"/>
    </source>
</evidence>
<gene>
    <name evidence="2" type="ORF">METZ01_LOCUS105167</name>
</gene>
<organism evidence="2">
    <name type="scientific">marine metagenome</name>
    <dbReference type="NCBI Taxonomy" id="408172"/>
    <lineage>
        <taxon>unclassified sequences</taxon>
        <taxon>metagenomes</taxon>
        <taxon>ecological metagenomes</taxon>
    </lineage>
</organism>
<name>A0A381WK78_9ZZZZ</name>
<dbReference type="Pfam" id="PF01208">
    <property type="entry name" value="URO-D"/>
    <property type="match status" value="1"/>
</dbReference>
<dbReference type="PANTHER" id="PTHR47099">
    <property type="entry name" value="METHYLCOBAMIDE:COM METHYLTRANSFERASE MTBA"/>
    <property type="match status" value="1"/>
</dbReference>
<dbReference type="SUPFAM" id="SSF51726">
    <property type="entry name" value="UROD/MetE-like"/>
    <property type="match status" value="1"/>
</dbReference>
<feature type="domain" description="Uroporphyrinogen decarboxylase (URO-D)" evidence="1">
    <location>
        <begin position="144"/>
        <end position="377"/>
    </location>
</feature>
<dbReference type="AlphaFoldDB" id="A0A381WK78"/>
<proteinExistence type="predicted"/>
<dbReference type="InterPro" id="IPR038071">
    <property type="entry name" value="UROD/MetE-like_sf"/>
</dbReference>
<accession>A0A381WK78</accession>
<sequence length="400" mass="45753">MTMTPRENFFTAMSHQQPERVLVDMGKHIGSIHKKAYVKLQHYLNDVSMENADKILDRMAQTVVPDEALLQRFGIDFRWLVPNWVQVKERTDVDGYIDMWGVPYRATADQDHYAIDVLCDAPLKTATLKNLDDFNWPNPYDPDQFKGLREQAKNLYENTDYVIGADAIKAGPLMTALQMRGYEQFFMDLIADTEFADALLDKITWSLKAMWTRYMEEVGPYVQLAYVTDDLGSQTSMLISPKVFRNRLKPKMKDLHDHIKGLADVKLMMHTDGAVSPVIEDIIEMNVDIINPVQTSVHGMDNTQALKQQFGDRLAFHGAIDVQHLMPNASLDQLRWEVAKRIHDLGRNGGYIIAPCHNIGHDISPQNIVAFFDLVKQFDDYPLALDEVLNSNQSYFANNN</sequence>
<dbReference type="PANTHER" id="PTHR47099:SF1">
    <property type="entry name" value="METHYLCOBAMIDE:COM METHYLTRANSFERASE MTBA"/>
    <property type="match status" value="1"/>
</dbReference>
<evidence type="ECO:0000259" key="1">
    <source>
        <dbReference type="Pfam" id="PF01208"/>
    </source>
</evidence>
<dbReference type="Gene3D" id="3.20.20.210">
    <property type="match status" value="1"/>
</dbReference>
<dbReference type="GO" id="GO:0006779">
    <property type="term" value="P:porphyrin-containing compound biosynthetic process"/>
    <property type="evidence" value="ECO:0007669"/>
    <property type="project" value="InterPro"/>
</dbReference>
<dbReference type="EMBL" id="UINC01011918">
    <property type="protein sequence ID" value="SVA52313.1"/>
    <property type="molecule type" value="Genomic_DNA"/>
</dbReference>
<protein>
    <recommendedName>
        <fullName evidence="1">Uroporphyrinogen decarboxylase (URO-D) domain-containing protein</fullName>
    </recommendedName>
</protein>
<dbReference type="InterPro" id="IPR052024">
    <property type="entry name" value="Methanogen_methyltrans"/>
</dbReference>
<dbReference type="InterPro" id="IPR000257">
    <property type="entry name" value="Uroporphyrinogen_deCOase"/>
</dbReference>